<reference evidence="3" key="1">
    <citation type="submission" date="2023-10" db="EMBL/GenBank/DDBJ databases">
        <authorList>
            <person name="Domelevo Entfellner J.-B."/>
        </authorList>
    </citation>
    <scope>NUCLEOTIDE SEQUENCE</scope>
</reference>
<dbReference type="Gene3D" id="3.40.50.1820">
    <property type="entry name" value="alpha/beta hydrolase"/>
    <property type="match status" value="1"/>
</dbReference>
<name>A0AA86S016_9FABA</name>
<dbReference type="Gramene" id="rna-AYBTSS11_LOCUS7738">
    <property type="protein sequence ID" value="CAJ1936930.1"/>
    <property type="gene ID" value="gene-AYBTSS11_LOCUS7738"/>
</dbReference>
<evidence type="ECO:0000313" key="4">
    <source>
        <dbReference type="Proteomes" id="UP001189624"/>
    </source>
</evidence>
<dbReference type="EMBL" id="OY731400">
    <property type="protein sequence ID" value="CAJ1936930.1"/>
    <property type="molecule type" value="Genomic_DNA"/>
</dbReference>
<evidence type="ECO:0000313" key="3">
    <source>
        <dbReference type="EMBL" id="CAJ1936930.1"/>
    </source>
</evidence>
<evidence type="ECO:0000259" key="2">
    <source>
        <dbReference type="Pfam" id="PF00561"/>
    </source>
</evidence>
<dbReference type="SUPFAM" id="SSF53474">
    <property type="entry name" value="alpha/beta-Hydrolases"/>
    <property type="match status" value="1"/>
</dbReference>
<feature type="domain" description="AB hydrolase-1" evidence="2">
    <location>
        <begin position="23"/>
        <end position="132"/>
    </location>
</feature>
<dbReference type="PANTHER" id="PTHR43039">
    <property type="entry name" value="ESTERASE-RELATED"/>
    <property type="match status" value="1"/>
</dbReference>
<keyword evidence="4" id="KW-1185">Reference proteome</keyword>
<dbReference type="InterPro" id="IPR029058">
    <property type="entry name" value="AB_hydrolase_fold"/>
</dbReference>
<protein>
    <recommendedName>
        <fullName evidence="2">AB hydrolase-1 domain-containing protein</fullName>
    </recommendedName>
</protein>
<evidence type="ECO:0000256" key="1">
    <source>
        <dbReference type="ARBA" id="ARBA00008645"/>
    </source>
</evidence>
<dbReference type="AlphaFoldDB" id="A0AA86S016"/>
<proteinExistence type="inferred from homology"/>
<dbReference type="InterPro" id="IPR000073">
    <property type="entry name" value="AB_hydrolase_1"/>
</dbReference>
<sequence length="141" mass="15439">MATTKKCLSEALNARSEGSGAETVVLAHGYGMDQSIWDKVVPLLVENYRVVRFDWACAGTVKNQGLYHPVKYSSYEAFADDLITLLHEMNLKAVTFVGNSMSGIIGCIASVKSPQLFNTLVLVGSSPRFLNSDDYEGGFHR</sequence>
<comment type="similarity">
    <text evidence="1">Belongs to the AB hydrolase superfamily.</text>
</comment>
<dbReference type="Proteomes" id="UP001189624">
    <property type="component" value="Chromosome 3"/>
</dbReference>
<accession>A0AA86S016</accession>
<organism evidence="3 4">
    <name type="scientific">Sphenostylis stenocarpa</name>
    <dbReference type="NCBI Taxonomy" id="92480"/>
    <lineage>
        <taxon>Eukaryota</taxon>
        <taxon>Viridiplantae</taxon>
        <taxon>Streptophyta</taxon>
        <taxon>Embryophyta</taxon>
        <taxon>Tracheophyta</taxon>
        <taxon>Spermatophyta</taxon>
        <taxon>Magnoliopsida</taxon>
        <taxon>eudicotyledons</taxon>
        <taxon>Gunneridae</taxon>
        <taxon>Pentapetalae</taxon>
        <taxon>rosids</taxon>
        <taxon>fabids</taxon>
        <taxon>Fabales</taxon>
        <taxon>Fabaceae</taxon>
        <taxon>Papilionoideae</taxon>
        <taxon>50 kb inversion clade</taxon>
        <taxon>NPAAA clade</taxon>
        <taxon>indigoferoid/millettioid clade</taxon>
        <taxon>Phaseoleae</taxon>
        <taxon>Sphenostylis</taxon>
    </lineage>
</organism>
<gene>
    <name evidence="3" type="ORF">AYBTSS11_LOCUS7738</name>
</gene>
<dbReference type="Pfam" id="PF00561">
    <property type="entry name" value="Abhydrolase_1"/>
    <property type="match status" value="1"/>
</dbReference>